<dbReference type="InterPro" id="IPR029063">
    <property type="entry name" value="SAM-dependent_MTases_sf"/>
</dbReference>
<dbReference type="Proteomes" id="UP000183859">
    <property type="component" value="Chromosome"/>
</dbReference>
<accession>A0A1L3I257</accession>
<dbReference type="OrthoDB" id="7836265at2"/>
<dbReference type="KEGG" id="php:PhaeoP97_00767"/>
<evidence type="ECO:0000313" key="2">
    <source>
        <dbReference type="Proteomes" id="UP000183859"/>
    </source>
</evidence>
<evidence type="ECO:0008006" key="3">
    <source>
        <dbReference type="Google" id="ProtNLM"/>
    </source>
</evidence>
<dbReference type="EMBL" id="CP016364">
    <property type="protein sequence ID" value="APG46205.1"/>
    <property type="molecule type" value="Genomic_DNA"/>
</dbReference>
<name>A0A1L3I257_9RHOB</name>
<keyword evidence="2" id="KW-1185">Reference proteome</keyword>
<dbReference type="SUPFAM" id="SSF53335">
    <property type="entry name" value="S-adenosyl-L-methionine-dependent methyltransferases"/>
    <property type="match status" value="1"/>
</dbReference>
<dbReference type="CDD" id="cd02440">
    <property type="entry name" value="AdoMet_MTases"/>
    <property type="match status" value="1"/>
</dbReference>
<evidence type="ECO:0000313" key="1">
    <source>
        <dbReference type="EMBL" id="APG46205.1"/>
    </source>
</evidence>
<reference evidence="2" key="1">
    <citation type="submission" date="2016-07" db="EMBL/GenBank/DDBJ databases">
        <title>Phaeobacter portensis sp. nov., a tropodithietic acid producing bacterium isolated from a German harbor.</title>
        <authorList>
            <person name="Freese H.M."/>
            <person name="Bunk B."/>
            <person name="Breider S."/>
            <person name="Brinkhoff T."/>
        </authorList>
    </citation>
    <scope>NUCLEOTIDE SEQUENCE [LARGE SCALE GENOMIC DNA]</scope>
    <source>
        <strain evidence="2">P97</strain>
    </source>
</reference>
<gene>
    <name evidence="1" type="ORF">PhaeoP97_00767</name>
</gene>
<dbReference type="AlphaFoldDB" id="A0A1L3I257"/>
<dbReference type="RefSeq" id="WP_072503946.1">
    <property type="nucleotide sequence ID" value="NZ_CP016364.1"/>
</dbReference>
<dbReference type="STRING" id="1844006.PhaeoP97_00767"/>
<sequence>MTEKKIGPYKRALKEAEERANATRVEQAGIVTHQYPDYETYREVQVAGNKAKLRMQFVKESHIQALSTYLGGIFDIIDFGLCHGTRRGLEQAWFKTHLPGSPTVVGTEISDTAEEFPDTVQWDFHDENPDWQGTADFVYSNSWDHAFDPEKAFGNWAKSLKPGGVILLDYTKGQSRDAANALDPFGADIEALEDMLSRSLKPHGALRETLDWRKTNKEYRSRVVVWQKA</sequence>
<organism evidence="1 2">
    <name type="scientific">Phaeobacter porticola</name>
    <dbReference type="NCBI Taxonomy" id="1844006"/>
    <lineage>
        <taxon>Bacteria</taxon>
        <taxon>Pseudomonadati</taxon>
        <taxon>Pseudomonadota</taxon>
        <taxon>Alphaproteobacteria</taxon>
        <taxon>Rhodobacterales</taxon>
        <taxon>Roseobacteraceae</taxon>
        <taxon>Phaeobacter</taxon>
    </lineage>
</organism>
<proteinExistence type="predicted"/>
<dbReference type="Gene3D" id="3.40.50.150">
    <property type="entry name" value="Vaccinia Virus protein VP39"/>
    <property type="match status" value="1"/>
</dbReference>
<protein>
    <recommendedName>
        <fullName evidence="3">Methyltransferase domain protein</fullName>
    </recommendedName>
</protein>